<accession>A0A939KIU6</accession>
<proteinExistence type="predicted"/>
<dbReference type="Proteomes" id="UP000664218">
    <property type="component" value="Unassembled WGS sequence"/>
</dbReference>
<evidence type="ECO:0000313" key="2">
    <source>
        <dbReference type="EMBL" id="MBO1264361.1"/>
    </source>
</evidence>
<keyword evidence="3" id="KW-1185">Reference proteome</keyword>
<organism evidence="2 3">
    <name type="scientific">Proteiniclasticum aestuarii</name>
    <dbReference type="NCBI Taxonomy" id="2817862"/>
    <lineage>
        <taxon>Bacteria</taxon>
        <taxon>Bacillati</taxon>
        <taxon>Bacillota</taxon>
        <taxon>Clostridia</taxon>
        <taxon>Eubacteriales</taxon>
        <taxon>Clostridiaceae</taxon>
        <taxon>Proteiniclasticum</taxon>
    </lineage>
</organism>
<gene>
    <name evidence="2" type="ORF">J3A84_04810</name>
</gene>
<comment type="caution">
    <text evidence="2">The sequence shown here is derived from an EMBL/GenBank/DDBJ whole genome shotgun (WGS) entry which is preliminary data.</text>
</comment>
<evidence type="ECO:0000256" key="1">
    <source>
        <dbReference type="SAM" id="MobiDB-lite"/>
    </source>
</evidence>
<feature type="region of interest" description="Disordered" evidence="1">
    <location>
        <begin position="487"/>
        <end position="520"/>
    </location>
</feature>
<name>A0A939KIU6_9CLOT</name>
<sequence>MGTIKTLILNWLGISPAQPTSVQIHEVLDHKGTVLKNRIWYRGDPSELDQFFKGIAQDAVTEARFWSAVPSADNRIRKMHTGLPGEIVDKLSGIVAGDLDGIEVDPQEDIEQIAGEALEKSKEKQEGPNQERWNEIATDNKFSELLEESIKDALIEGDGAFKLTIDTEITEYPIIEFVSGTKVEYDYRRGRLFEVQFPEHHIVNKKTYKRVEVYGYGYIKYLLFDLNDKPVAFEEVPELKIEDVFFDNSVLMAIPMKFFKSNKFLNRGQSIYDRKTDSFDALDEVLSQWLDAIRAGRVKTYIPEDLLPKDPTTGEVKRGNPFDNQFIASGSSMKENANEEIKQVQPELFYQAYQQSYASFLDQCLQGILSPSTLGIDLKKTDNAEAQREKEKTTLYTRGKIVDVLNEIIPALVILALQVEDIMKSQKPGEYDVSVSFGEYASPDFTTVVETVGKAKSLGVMSLEKAIDEMYGDTMTDEEKALEIERIRGDTGMTLDQDDAKEDIDPEKEGEDDLDDEEEV</sequence>
<feature type="compositionally biased region" description="Acidic residues" evidence="1">
    <location>
        <begin position="496"/>
        <end position="520"/>
    </location>
</feature>
<dbReference type="RefSeq" id="WP_207598876.1">
    <property type="nucleotide sequence ID" value="NZ_JAFNJU010000003.1"/>
</dbReference>
<dbReference type="AlphaFoldDB" id="A0A939KIU6"/>
<evidence type="ECO:0000313" key="3">
    <source>
        <dbReference type="Proteomes" id="UP000664218"/>
    </source>
</evidence>
<reference evidence="2" key="1">
    <citation type="submission" date="2021-03" db="EMBL/GenBank/DDBJ databases">
        <title>Proteiniclasticum marinus sp. nov., isolated from tidal flat sediment.</title>
        <authorList>
            <person name="Namirimu T."/>
            <person name="Yang J.-A."/>
            <person name="Yang S.-H."/>
            <person name="Kim Y.-J."/>
            <person name="Kwon K.K."/>
        </authorList>
    </citation>
    <scope>NUCLEOTIDE SEQUENCE</scope>
    <source>
        <strain evidence="2">SCR006</strain>
    </source>
</reference>
<protein>
    <submittedName>
        <fullName evidence="2">Capsid protein</fullName>
    </submittedName>
</protein>
<dbReference type="EMBL" id="JAFNJU010000003">
    <property type="protein sequence ID" value="MBO1264361.1"/>
    <property type="molecule type" value="Genomic_DNA"/>
</dbReference>